<dbReference type="OrthoDB" id="2269179at2759"/>
<sequence length="920" mass="105097">MIQHRQRSCSLNHAHPCPSSKRRCSEASLRLKRVSQIILERLVQSGIDTARVAPQLLQPCLPTAPKIELWERLLYTPMRVSNRDLQEALPINPATATRLPQDQEPRMTLYIRSFQMTVGELESVVAHLHEAGLEYAKGTIWLNAMEGMRPNDLVYVRYVGRTTRGAFRRHHEDLVTRKSGFLSKFLTCLERDHPTIIDSASLYAFPDTQVITASGTCQYMETVEKVCISLLGLPSLLNRTLSNEQRKRFQALGTRTIARLSPLRFEVLQRRTQISAWAADIQQYARDHRVTVSLFRNRFHDFSDALKTMMVDQAMPSRLDGRYVLLLTVGARHHNSALMLKSSLNRLWAWEGEDTGTRNCFDELVSAGVFPFVDLCPWYKAEGPDLLAATGFLKRYTMLVRPLVILTMSAKSSATIASGFTHPFGYPSSCRFWTEVSRLNLVYCDGLWYIQIPCFHPGQGRFSIEPEVFARVLDMTLWVLLLTISTALDSAETSWNESREDWCKHIKQEVDSVLCDKQFYKTFDRLKEELHAERPKKAPKILDASNRSRIAIATRKDMDRFVYSGFAAGDIMSDRRRQQAYRLWNLNLPELHVHISRENAHDWFLWANAVRPGTSFFVDAIVTALSPSITGHNQSNCSVPEFPSSPVLSDGIQALVAGILLQRNGGLSSAEVREEVTAELSSNLDVWQWVHVARMAEAISPDRVLRFKPVYLSQLNATEVFIWKNRTFGIYWVDPHGEKHKFIMCPPQSSHETTRAGRRFIFFTENGIDLRDEAGSSFLSYAGALGPRNRVTFPVQRLSGSQKTAEQGYKLIDLWQMETGLNWERTISQMVIEAPETLGPPGADPLPRAFFYGEGRELIRPNWSDDRLQPYKEPPQPADETWLLLRCLQEHWPTGGTLFIGDPEKWPARVESNIWVHFRQ</sequence>
<keyword evidence="3" id="KW-1185">Reference proteome</keyword>
<protein>
    <submittedName>
        <fullName evidence="2">Uncharacterized protein</fullName>
    </submittedName>
</protein>
<evidence type="ECO:0000313" key="2">
    <source>
        <dbReference type="EMBL" id="RAL03017.1"/>
    </source>
</evidence>
<organism evidence="2 3">
    <name type="scientific">Aspergillus ibericus CBS 121593</name>
    <dbReference type="NCBI Taxonomy" id="1448316"/>
    <lineage>
        <taxon>Eukaryota</taxon>
        <taxon>Fungi</taxon>
        <taxon>Dikarya</taxon>
        <taxon>Ascomycota</taxon>
        <taxon>Pezizomycotina</taxon>
        <taxon>Eurotiomycetes</taxon>
        <taxon>Eurotiomycetidae</taxon>
        <taxon>Eurotiales</taxon>
        <taxon>Aspergillaceae</taxon>
        <taxon>Aspergillus</taxon>
        <taxon>Aspergillus subgen. Circumdati</taxon>
    </lineage>
</organism>
<dbReference type="GeneID" id="37227969"/>
<dbReference type="AlphaFoldDB" id="A0A395H565"/>
<dbReference type="RefSeq" id="XP_025577344.1">
    <property type="nucleotide sequence ID" value="XM_025723104.1"/>
</dbReference>
<reference evidence="2 3" key="1">
    <citation type="submission" date="2018-02" db="EMBL/GenBank/DDBJ databases">
        <title>The genomes of Aspergillus section Nigri reveals drivers in fungal speciation.</title>
        <authorList>
            <consortium name="DOE Joint Genome Institute"/>
            <person name="Vesth T.C."/>
            <person name="Nybo J."/>
            <person name="Theobald S."/>
            <person name="Brandl J."/>
            <person name="Frisvad J.C."/>
            <person name="Nielsen K.F."/>
            <person name="Lyhne E.K."/>
            <person name="Kogle M.E."/>
            <person name="Kuo A."/>
            <person name="Riley R."/>
            <person name="Clum A."/>
            <person name="Nolan M."/>
            <person name="Lipzen A."/>
            <person name="Salamov A."/>
            <person name="Henrissat B."/>
            <person name="Wiebenga A."/>
            <person name="De vries R.P."/>
            <person name="Grigoriev I.V."/>
            <person name="Mortensen U.H."/>
            <person name="Andersen M.R."/>
            <person name="Baker S.E."/>
        </authorList>
    </citation>
    <scope>NUCLEOTIDE SEQUENCE [LARGE SCALE GENOMIC DNA]</scope>
    <source>
        <strain evidence="2 3">CBS 121593</strain>
    </source>
</reference>
<proteinExistence type="predicted"/>
<dbReference type="VEuPathDB" id="FungiDB:BO80DRAFT_471636"/>
<dbReference type="Proteomes" id="UP000249402">
    <property type="component" value="Unassembled WGS sequence"/>
</dbReference>
<dbReference type="STRING" id="1448316.A0A395H565"/>
<gene>
    <name evidence="2" type="ORF">BO80DRAFT_471636</name>
</gene>
<feature type="region of interest" description="Disordered" evidence="1">
    <location>
        <begin position="1"/>
        <end position="22"/>
    </location>
</feature>
<dbReference type="EMBL" id="KZ824429">
    <property type="protein sequence ID" value="RAL03017.1"/>
    <property type="molecule type" value="Genomic_DNA"/>
</dbReference>
<evidence type="ECO:0000313" key="3">
    <source>
        <dbReference type="Proteomes" id="UP000249402"/>
    </source>
</evidence>
<evidence type="ECO:0000256" key="1">
    <source>
        <dbReference type="SAM" id="MobiDB-lite"/>
    </source>
</evidence>
<accession>A0A395H565</accession>
<name>A0A395H565_9EURO</name>